<dbReference type="InterPro" id="IPR003265">
    <property type="entry name" value="HhH-GPD_domain"/>
</dbReference>
<keyword evidence="2 7" id="KW-0378">Hydrolase</keyword>
<evidence type="ECO:0000256" key="7">
    <source>
        <dbReference type="HAMAP-Rule" id="MF_00241"/>
    </source>
</evidence>
<dbReference type="GO" id="GO:0140078">
    <property type="term" value="F:class I DNA-(apurinic or apyrimidinic site) endonuclease activity"/>
    <property type="evidence" value="ECO:0007669"/>
    <property type="project" value="UniProtKB-EC"/>
</dbReference>
<keyword evidence="5 7" id="KW-0511">Multifunctional enzyme</keyword>
<dbReference type="Gene3D" id="1.10.1670.10">
    <property type="entry name" value="Helix-hairpin-Helix base-excision DNA repair enzymes (C-terminal)"/>
    <property type="match status" value="1"/>
</dbReference>
<keyword evidence="10" id="KW-1185">Reference proteome</keyword>
<feature type="domain" description="HhH-GPD" evidence="8">
    <location>
        <begin position="53"/>
        <end position="212"/>
    </location>
</feature>
<proteinExistence type="inferred from homology"/>
<evidence type="ECO:0000256" key="4">
    <source>
        <dbReference type="ARBA" id="ARBA00023239"/>
    </source>
</evidence>
<evidence type="ECO:0000256" key="5">
    <source>
        <dbReference type="ARBA" id="ARBA00023268"/>
    </source>
</evidence>
<dbReference type="GO" id="GO:0016799">
    <property type="term" value="F:hydrolase activity, hydrolyzing N-glycosyl compounds"/>
    <property type="evidence" value="ECO:0007669"/>
    <property type="project" value="UniProtKB-UniRule"/>
</dbReference>
<evidence type="ECO:0000256" key="6">
    <source>
        <dbReference type="ARBA" id="ARBA00023295"/>
    </source>
</evidence>
<feature type="active site" evidence="7">
    <location>
        <position position="138"/>
    </location>
</feature>
<dbReference type="SUPFAM" id="SSF48150">
    <property type="entry name" value="DNA-glycosylase"/>
    <property type="match status" value="1"/>
</dbReference>
<dbReference type="Gene3D" id="1.10.340.30">
    <property type="entry name" value="Hypothetical protein, domain 2"/>
    <property type="match status" value="1"/>
</dbReference>
<dbReference type="HAMAP" id="MF_00241">
    <property type="entry name" value="Ogg"/>
    <property type="match status" value="1"/>
</dbReference>
<name>A0A6I8M918_9FUSO</name>
<keyword evidence="4 7" id="KW-0456">Lyase</keyword>
<feature type="active site" evidence="7">
    <location>
        <position position="157"/>
    </location>
</feature>
<reference evidence="9 10" key="1">
    <citation type="submission" date="2019-10" db="EMBL/GenBank/DDBJ databases">
        <authorList>
            <person name="Blom J."/>
        </authorList>
    </citation>
    <scope>NUCLEOTIDE SEQUENCE [LARGE SCALE GENOMIC DNA]</scope>
    <source>
        <strain evidence="9 10">ES3154-GLU</strain>
    </source>
</reference>
<comment type="function">
    <text evidence="7">Catalyzes the excision of an oxidatively damaged form of guanine (7,8-dihydro-8-oxoguanine = 8-oxoG) from DNA. Also cleaves the DNA backbone at apurinic/apyrimidinic sites (AP sites).</text>
</comment>
<dbReference type="SMART" id="SM00478">
    <property type="entry name" value="ENDO3c"/>
    <property type="match status" value="1"/>
</dbReference>
<dbReference type="Pfam" id="PF22175">
    <property type="entry name" value="Ogg-HhH"/>
    <property type="match status" value="1"/>
</dbReference>
<organism evidence="9 10">
    <name type="scientific">Oceanivirga miroungae</name>
    <dbReference type="NCBI Taxonomy" id="1130046"/>
    <lineage>
        <taxon>Bacteria</taxon>
        <taxon>Fusobacteriati</taxon>
        <taxon>Fusobacteriota</taxon>
        <taxon>Fusobacteriia</taxon>
        <taxon>Fusobacteriales</taxon>
        <taxon>Leptotrichiaceae</taxon>
        <taxon>Oceanivirga</taxon>
    </lineage>
</organism>
<dbReference type="NCBIfam" id="NF002305">
    <property type="entry name" value="PRK01229.1"/>
    <property type="match status" value="1"/>
</dbReference>
<keyword evidence="3 7" id="KW-0234">DNA repair</keyword>
<dbReference type="GO" id="GO:0006284">
    <property type="term" value="P:base-excision repair"/>
    <property type="evidence" value="ECO:0007669"/>
    <property type="project" value="UniProtKB-UniRule"/>
</dbReference>
<dbReference type="EMBL" id="CABWIB010000001">
    <property type="protein sequence ID" value="VWL84773.1"/>
    <property type="molecule type" value="Genomic_DNA"/>
</dbReference>
<dbReference type="PIRSF" id="PIRSF005954">
    <property type="entry name" value="Thrmst_ogg"/>
    <property type="match status" value="1"/>
</dbReference>
<sequence>MVICVKINEKLNNEILELNKKLKDELDLKIKSYKEAYHFDDEKFFKELAFCILTPQSKALNAWDIIEKISENRLLYTGDELELVDYLNTIRFKNTKAKRLVLLRELVGLEPKKVIFFTDDIFEIRRWLVENVNGMGLKEASHFLRNVGFGENIAILDRHILRVLKELNVISEIPKTLSYKIYLEIEEKMRKYSNFVSIPMDRLDLILWYRQVGYMFK</sequence>
<protein>
    <recommendedName>
        <fullName evidence="7">8-oxoguanine DNA glycosylase/AP lyase</fullName>
    </recommendedName>
    <domain>
        <recommendedName>
            <fullName evidence="7">8-oxoguanine DNA glycosylase</fullName>
            <shortName evidence="7">8-oxoG DNA glycosylase</shortName>
            <ecNumber evidence="7">3.2.2.-</ecNumber>
        </recommendedName>
    </domain>
    <domain>
        <recommendedName>
            <fullName evidence="7">DNA-(apurinic or apyrimidinic site) lyase</fullName>
            <shortName evidence="7">AP lyase</shortName>
            <ecNumber evidence="7">4.2.99.18</ecNumber>
        </recommendedName>
    </domain>
</protein>
<keyword evidence="1 7" id="KW-0227">DNA damage</keyword>
<evidence type="ECO:0000256" key="3">
    <source>
        <dbReference type="ARBA" id="ARBA00023204"/>
    </source>
</evidence>
<comment type="catalytic activity">
    <reaction evidence="7">
        <text>2'-deoxyribonucleotide-(2'-deoxyribose 5'-phosphate)-2'-deoxyribonucleotide-DNA = a 3'-end 2'-deoxyribonucleotide-(2,3-dehydro-2,3-deoxyribose 5'-phosphate)-DNA + a 5'-end 5'-phospho-2'-deoxyribonucleoside-DNA + H(+)</text>
        <dbReference type="Rhea" id="RHEA:66592"/>
        <dbReference type="Rhea" id="RHEA-COMP:13180"/>
        <dbReference type="Rhea" id="RHEA-COMP:16897"/>
        <dbReference type="Rhea" id="RHEA-COMP:17067"/>
        <dbReference type="ChEBI" id="CHEBI:15378"/>
        <dbReference type="ChEBI" id="CHEBI:136412"/>
        <dbReference type="ChEBI" id="CHEBI:157695"/>
        <dbReference type="ChEBI" id="CHEBI:167181"/>
        <dbReference type="EC" id="4.2.99.18"/>
    </reaction>
</comment>
<comment type="similarity">
    <text evidence="7">Belongs to the type-2 OGG1 family.</text>
</comment>
<feature type="site" description="Important for guanine/8-oxoguanine distinction" evidence="7">
    <location>
        <position position="217"/>
    </location>
</feature>
<dbReference type="AlphaFoldDB" id="A0A6I8M918"/>
<evidence type="ECO:0000256" key="1">
    <source>
        <dbReference type="ARBA" id="ARBA00022763"/>
    </source>
</evidence>
<dbReference type="EC" id="3.2.2.-" evidence="7"/>
<dbReference type="InterPro" id="IPR012092">
    <property type="entry name" value="DNA_glyclase/AP_lyase_Ogg"/>
</dbReference>
<dbReference type="InterPro" id="IPR011257">
    <property type="entry name" value="DNA_glycosylase"/>
</dbReference>
<gene>
    <name evidence="7" type="primary">ogg</name>
    <name evidence="9" type="ORF">OMES3154_00021</name>
</gene>
<accession>A0A6I8M918</accession>
<evidence type="ECO:0000313" key="9">
    <source>
        <dbReference type="EMBL" id="VWL84773.1"/>
    </source>
</evidence>
<dbReference type="Proteomes" id="UP000419017">
    <property type="component" value="Unassembled WGS sequence"/>
</dbReference>
<dbReference type="EC" id="4.2.99.18" evidence="7"/>
<evidence type="ECO:0000259" key="8">
    <source>
        <dbReference type="SMART" id="SM00478"/>
    </source>
</evidence>
<evidence type="ECO:0000313" key="10">
    <source>
        <dbReference type="Proteomes" id="UP000419017"/>
    </source>
</evidence>
<dbReference type="InterPro" id="IPR023170">
    <property type="entry name" value="HhH_base_excis_C"/>
</dbReference>
<keyword evidence="6 7" id="KW-0326">Glycosidase</keyword>
<evidence type="ECO:0000256" key="2">
    <source>
        <dbReference type="ARBA" id="ARBA00022801"/>
    </source>
</evidence>